<feature type="transmembrane region" description="Helical" evidence="7">
    <location>
        <begin position="279"/>
        <end position="302"/>
    </location>
</feature>
<dbReference type="Pfam" id="PF12704">
    <property type="entry name" value="MacB_PCD"/>
    <property type="match status" value="1"/>
</dbReference>
<gene>
    <name evidence="10" type="ORF">BET03_08910</name>
</gene>
<keyword evidence="5 7" id="KW-1133">Transmembrane helix</keyword>
<evidence type="ECO:0000259" key="8">
    <source>
        <dbReference type="Pfam" id="PF02687"/>
    </source>
</evidence>
<keyword evidence="11" id="KW-1185">Reference proteome</keyword>
<comment type="caution">
    <text evidence="10">The sequence shown here is derived from an EMBL/GenBank/DDBJ whole genome shotgun (WGS) entry which is preliminary data.</text>
</comment>
<dbReference type="AlphaFoldDB" id="A0A419T805"/>
<evidence type="ECO:0000313" key="11">
    <source>
        <dbReference type="Proteomes" id="UP000284177"/>
    </source>
</evidence>
<dbReference type="PANTHER" id="PTHR30489">
    <property type="entry name" value="LIPOPROTEIN-RELEASING SYSTEM TRANSMEMBRANE PROTEIN LOLE"/>
    <property type="match status" value="1"/>
</dbReference>
<dbReference type="GO" id="GO:0044874">
    <property type="term" value="P:lipoprotein localization to outer membrane"/>
    <property type="evidence" value="ECO:0007669"/>
    <property type="project" value="TreeGrafter"/>
</dbReference>
<proteinExistence type="inferred from homology"/>
<feature type="domain" description="ABC3 transporter permease C-terminal" evidence="8">
    <location>
        <begin position="282"/>
        <end position="400"/>
    </location>
</feature>
<evidence type="ECO:0000259" key="9">
    <source>
        <dbReference type="Pfam" id="PF12704"/>
    </source>
</evidence>
<evidence type="ECO:0000256" key="2">
    <source>
        <dbReference type="ARBA" id="ARBA00005236"/>
    </source>
</evidence>
<accession>A0A419T805</accession>
<evidence type="ECO:0000256" key="3">
    <source>
        <dbReference type="ARBA" id="ARBA00022475"/>
    </source>
</evidence>
<name>A0A419T805_9FIRM</name>
<dbReference type="OrthoDB" id="9770036at2"/>
<dbReference type="EMBL" id="MCIB01000005">
    <property type="protein sequence ID" value="RKD33496.1"/>
    <property type="molecule type" value="Genomic_DNA"/>
</dbReference>
<feature type="domain" description="MacB-like periplasmic core" evidence="9">
    <location>
        <begin position="19"/>
        <end position="249"/>
    </location>
</feature>
<organism evidence="10 11">
    <name type="scientific">Thermohalobacter berrensis</name>
    <dbReference type="NCBI Taxonomy" id="99594"/>
    <lineage>
        <taxon>Bacteria</taxon>
        <taxon>Bacillati</taxon>
        <taxon>Bacillota</taxon>
        <taxon>Tissierellia</taxon>
        <taxon>Tissierellales</taxon>
        <taxon>Thermohalobacteraceae</taxon>
        <taxon>Thermohalobacter</taxon>
    </lineage>
</organism>
<evidence type="ECO:0000256" key="7">
    <source>
        <dbReference type="SAM" id="Phobius"/>
    </source>
</evidence>
<feature type="transmembrane region" description="Helical" evidence="7">
    <location>
        <begin position="323"/>
        <end position="352"/>
    </location>
</feature>
<evidence type="ECO:0000256" key="6">
    <source>
        <dbReference type="ARBA" id="ARBA00023136"/>
    </source>
</evidence>
<keyword evidence="3" id="KW-1003">Cell membrane</keyword>
<reference evidence="10 11" key="1">
    <citation type="submission" date="2016-08" db="EMBL/GenBank/DDBJ databases">
        <title>Novel Firmicutes and Novel Genomes.</title>
        <authorList>
            <person name="Poppleton D.I."/>
            <person name="Gribaldo S."/>
        </authorList>
    </citation>
    <scope>NUCLEOTIDE SEQUENCE [LARGE SCALE GENOMIC DNA]</scope>
    <source>
        <strain evidence="10 11">CTT3</strain>
    </source>
</reference>
<dbReference type="Proteomes" id="UP000284177">
    <property type="component" value="Unassembled WGS sequence"/>
</dbReference>
<feature type="transmembrane region" description="Helical" evidence="7">
    <location>
        <begin position="372"/>
        <end position="390"/>
    </location>
</feature>
<comment type="similarity">
    <text evidence="2">Belongs to the ABC-4 integral membrane protein family. LolC/E subfamily.</text>
</comment>
<evidence type="ECO:0008006" key="12">
    <source>
        <dbReference type="Google" id="ProtNLM"/>
    </source>
</evidence>
<dbReference type="InterPro" id="IPR025857">
    <property type="entry name" value="MacB_PCD"/>
</dbReference>
<dbReference type="RefSeq" id="WP_120167644.1">
    <property type="nucleotide sequence ID" value="NZ_MCIB01000005.1"/>
</dbReference>
<sequence length="407" mass="44567">MPIEFMLSWKFLKSGKFQTILILLGITVGVSILVFIGSLIDGLQKDLINRTIGNSPHIVITSKTDIPRAQIEGNNIYKNVKLLKANNQDNNISSFQDYNQLIIKNQNVNVISPTVTASGFINKSKSNSPITIKGINLDKADKIYNVKDRIISGLPIISGNNILIGKSIANDLEIKVNDIVTVTTPNGNRDLFTVSGIFDLENESINKTWALIEINRAQKLLRLDGDISSIEIQVNEVFSAEDTSKSLERVLNEDFNVESWQETNAQILTALNSQSSSTLLIQVFVVIAVTLGIASVLAISVIQKSRQIGILKAMGIKTKSASFIFLIQGFLLGFVGSIIGSGFGMLLSKLFVTFVRQDNGEPLFPIDIDLKQILVVILISTLASTFAAIVPARRSARLNPIEVIRNG</sequence>
<evidence type="ECO:0000256" key="4">
    <source>
        <dbReference type="ARBA" id="ARBA00022692"/>
    </source>
</evidence>
<keyword evidence="6 7" id="KW-0472">Membrane</keyword>
<dbReference type="Pfam" id="PF02687">
    <property type="entry name" value="FtsX"/>
    <property type="match status" value="1"/>
</dbReference>
<dbReference type="PANTHER" id="PTHR30489:SF0">
    <property type="entry name" value="LIPOPROTEIN-RELEASING SYSTEM TRANSMEMBRANE PROTEIN LOLE"/>
    <property type="match status" value="1"/>
</dbReference>
<dbReference type="InterPro" id="IPR051447">
    <property type="entry name" value="Lipoprotein-release_system"/>
</dbReference>
<evidence type="ECO:0000256" key="1">
    <source>
        <dbReference type="ARBA" id="ARBA00004651"/>
    </source>
</evidence>
<protein>
    <recommendedName>
        <fullName evidence="12">Permease</fullName>
    </recommendedName>
</protein>
<comment type="subcellular location">
    <subcellularLocation>
        <location evidence="1">Cell membrane</location>
        <topology evidence="1">Multi-pass membrane protein</topology>
    </subcellularLocation>
</comment>
<evidence type="ECO:0000313" key="10">
    <source>
        <dbReference type="EMBL" id="RKD33496.1"/>
    </source>
</evidence>
<feature type="transmembrane region" description="Helical" evidence="7">
    <location>
        <begin position="20"/>
        <end position="40"/>
    </location>
</feature>
<dbReference type="InterPro" id="IPR003838">
    <property type="entry name" value="ABC3_permease_C"/>
</dbReference>
<evidence type="ECO:0000256" key="5">
    <source>
        <dbReference type="ARBA" id="ARBA00022989"/>
    </source>
</evidence>
<keyword evidence="4 7" id="KW-0812">Transmembrane</keyword>
<dbReference type="GO" id="GO:0098797">
    <property type="term" value="C:plasma membrane protein complex"/>
    <property type="evidence" value="ECO:0007669"/>
    <property type="project" value="TreeGrafter"/>
</dbReference>